<keyword evidence="2" id="KW-1185">Reference proteome</keyword>
<proteinExistence type="predicted"/>
<dbReference type="InterPro" id="IPR035986">
    <property type="entry name" value="PKD_dom_sf"/>
</dbReference>
<evidence type="ECO:0008006" key="3">
    <source>
        <dbReference type="Google" id="ProtNLM"/>
    </source>
</evidence>
<dbReference type="SUPFAM" id="SSF49299">
    <property type="entry name" value="PKD domain"/>
    <property type="match status" value="1"/>
</dbReference>
<sequence length="181" mass="18596">MDRTGRQQTSASGVRRTPFIAVGVLVALVGALLSPLPGAPAASARPAPDIRADLVALRGALPPTIAIKAPANGATLDAGRPNQFRAVVYDDGRGTPTITWRRGNGAVLGTGNPISAALPPGAHEVTATAVFPDGVTATDRILVVVVNHAPTVAITSPRHTSWTSCGWRGVVRLTGHRAGRE</sequence>
<name>A0A1W2G037_KIBAR</name>
<gene>
    <name evidence="1" type="ORF">SAMN05661093_11108</name>
</gene>
<evidence type="ECO:0000313" key="2">
    <source>
        <dbReference type="Proteomes" id="UP000192674"/>
    </source>
</evidence>
<dbReference type="EMBL" id="FWXV01000026">
    <property type="protein sequence ID" value="SMD27501.1"/>
    <property type="molecule type" value="Genomic_DNA"/>
</dbReference>
<reference evidence="1 2" key="1">
    <citation type="submission" date="2017-04" db="EMBL/GenBank/DDBJ databases">
        <authorList>
            <person name="Afonso C.L."/>
            <person name="Miller P.J."/>
            <person name="Scott M.A."/>
            <person name="Spackman E."/>
            <person name="Goraichik I."/>
            <person name="Dimitrov K.M."/>
            <person name="Suarez D.L."/>
            <person name="Swayne D.E."/>
        </authorList>
    </citation>
    <scope>NUCLEOTIDE SEQUENCE [LARGE SCALE GENOMIC DNA]</scope>
    <source>
        <strain evidence="1 2">DSM 43828</strain>
    </source>
</reference>
<accession>A0A1W2G037</accession>
<dbReference type="Proteomes" id="UP000192674">
    <property type="component" value="Unassembled WGS sequence"/>
</dbReference>
<organism evidence="1 2">
    <name type="scientific">Kibdelosporangium aridum</name>
    <dbReference type="NCBI Taxonomy" id="2030"/>
    <lineage>
        <taxon>Bacteria</taxon>
        <taxon>Bacillati</taxon>
        <taxon>Actinomycetota</taxon>
        <taxon>Actinomycetes</taxon>
        <taxon>Pseudonocardiales</taxon>
        <taxon>Pseudonocardiaceae</taxon>
        <taxon>Kibdelosporangium</taxon>
    </lineage>
</organism>
<evidence type="ECO:0000313" key="1">
    <source>
        <dbReference type="EMBL" id="SMD27501.1"/>
    </source>
</evidence>
<protein>
    <recommendedName>
        <fullName evidence="3">Ig-like domain-containing protein</fullName>
    </recommendedName>
</protein>
<dbReference type="AlphaFoldDB" id="A0A1W2G037"/>
<dbReference type="Gene3D" id="2.60.40.10">
    <property type="entry name" value="Immunoglobulins"/>
    <property type="match status" value="1"/>
</dbReference>
<dbReference type="GO" id="GO:0005975">
    <property type="term" value="P:carbohydrate metabolic process"/>
    <property type="evidence" value="ECO:0007669"/>
    <property type="project" value="UniProtKB-ARBA"/>
</dbReference>
<dbReference type="InterPro" id="IPR013783">
    <property type="entry name" value="Ig-like_fold"/>
</dbReference>